<keyword evidence="1" id="KW-0812">Transmembrane</keyword>
<comment type="caution">
    <text evidence="2">The sequence shown here is derived from an EMBL/GenBank/DDBJ whole genome shotgun (WGS) entry which is preliminary data.</text>
</comment>
<protein>
    <submittedName>
        <fullName evidence="2">Uncharacterized protein</fullName>
    </submittedName>
</protein>
<keyword evidence="3" id="KW-1185">Reference proteome</keyword>
<accession>A0A927CXH4</accession>
<keyword evidence="1" id="KW-0472">Membrane</keyword>
<evidence type="ECO:0000313" key="2">
    <source>
        <dbReference type="EMBL" id="MBD3109533.1"/>
    </source>
</evidence>
<dbReference type="RefSeq" id="WP_190999071.1">
    <property type="nucleotide sequence ID" value="NZ_JACXSI010000036.1"/>
</dbReference>
<dbReference type="EMBL" id="JACXSI010000036">
    <property type="protein sequence ID" value="MBD3109533.1"/>
    <property type="molecule type" value="Genomic_DNA"/>
</dbReference>
<organism evidence="2 3">
    <name type="scientific">Peribacillus faecalis</name>
    <dbReference type="NCBI Taxonomy" id="2772559"/>
    <lineage>
        <taxon>Bacteria</taxon>
        <taxon>Bacillati</taxon>
        <taxon>Bacillota</taxon>
        <taxon>Bacilli</taxon>
        <taxon>Bacillales</taxon>
        <taxon>Bacillaceae</taxon>
        <taxon>Peribacillus</taxon>
    </lineage>
</organism>
<dbReference type="Proteomes" id="UP000602076">
    <property type="component" value="Unassembled WGS sequence"/>
</dbReference>
<evidence type="ECO:0000256" key="1">
    <source>
        <dbReference type="SAM" id="Phobius"/>
    </source>
</evidence>
<feature type="transmembrane region" description="Helical" evidence="1">
    <location>
        <begin position="7"/>
        <end position="27"/>
    </location>
</feature>
<proteinExistence type="predicted"/>
<sequence>MSLRFKVIIMTSTIAIFGTIFLVHEMLHARKVTIFLQETPAYMIEDLNFDKYISEITYVKEEDRLHYDFELTEEIEKLSTMEKFAVFHIFSKQLRFRIINTDQMEQLLHEDFYITATVNDEVLEFEVLVSDKPAKLLNTKDTLRINNEIAYTIAEYLDDVTGIREQMEIEYVNGYSEWEIMEFAIRMHKLITIDGTDVKELSNASRLVTDAVLEEFGITYDQYIAIYKKYYLDIHTRS</sequence>
<name>A0A927CXH4_9BACI</name>
<reference evidence="2" key="1">
    <citation type="submission" date="2020-09" db="EMBL/GenBank/DDBJ databases">
        <title>Bacillus faecalis sp. nov., a moderately halophilic bacterium isolated from cow faeces.</title>
        <authorList>
            <person name="Jiang L."/>
            <person name="Lee J."/>
        </authorList>
    </citation>
    <scope>NUCLEOTIDE SEQUENCE</scope>
    <source>
        <strain evidence="2">AGMB 02131</strain>
    </source>
</reference>
<evidence type="ECO:0000313" key="3">
    <source>
        <dbReference type="Proteomes" id="UP000602076"/>
    </source>
</evidence>
<dbReference type="AlphaFoldDB" id="A0A927CXH4"/>
<keyword evidence="1" id="KW-1133">Transmembrane helix</keyword>
<gene>
    <name evidence="2" type="ORF">IEO70_14385</name>
</gene>